<dbReference type="InParanoid" id="A0A420WIG8"/>
<dbReference type="InterPro" id="IPR001901">
    <property type="entry name" value="Translocase_SecE/Sec61-g"/>
</dbReference>
<accession>A0A420WIG8</accession>
<comment type="similarity">
    <text evidence="9">Belongs to the SecE/SEC61-gamma family.</text>
</comment>
<keyword evidence="2 9" id="KW-0813">Transport</keyword>
<dbReference type="GO" id="GO:0043952">
    <property type="term" value="P:protein transport by the Sec complex"/>
    <property type="evidence" value="ECO:0007669"/>
    <property type="project" value="UniProtKB-UniRule"/>
</dbReference>
<dbReference type="HAMAP" id="MF_00422">
    <property type="entry name" value="SecE"/>
    <property type="match status" value="1"/>
</dbReference>
<dbReference type="GO" id="GO:0005886">
    <property type="term" value="C:plasma membrane"/>
    <property type="evidence" value="ECO:0007669"/>
    <property type="project" value="UniProtKB-SubCell"/>
</dbReference>
<sequence length="84" mass="9086">MAKKPPATAKAQGAKADKVASVGPVQYLGQVRQEARKVVWPTWRETLTTTILVMIMVVLMGIFFFIVDWALGSAIRAVLGLGGE</sequence>
<organism evidence="10 11">
    <name type="scientific">Litorimonas taeanensis</name>
    <dbReference type="NCBI Taxonomy" id="568099"/>
    <lineage>
        <taxon>Bacteria</taxon>
        <taxon>Pseudomonadati</taxon>
        <taxon>Pseudomonadota</taxon>
        <taxon>Alphaproteobacteria</taxon>
        <taxon>Maricaulales</taxon>
        <taxon>Robiginitomaculaceae</taxon>
    </lineage>
</organism>
<dbReference type="PANTHER" id="PTHR33910:SF1">
    <property type="entry name" value="PROTEIN TRANSLOCASE SUBUNIT SECE"/>
    <property type="match status" value="1"/>
</dbReference>
<dbReference type="InterPro" id="IPR005807">
    <property type="entry name" value="SecE_bac"/>
</dbReference>
<keyword evidence="3 9" id="KW-1003">Cell membrane</keyword>
<evidence type="ECO:0000256" key="5">
    <source>
        <dbReference type="ARBA" id="ARBA00022927"/>
    </source>
</evidence>
<evidence type="ECO:0000256" key="2">
    <source>
        <dbReference type="ARBA" id="ARBA00022448"/>
    </source>
</evidence>
<evidence type="ECO:0000256" key="4">
    <source>
        <dbReference type="ARBA" id="ARBA00022692"/>
    </source>
</evidence>
<dbReference type="RefSeq" id="WP_121098541.1">
    <property type="nucleotide sequence ID" value="NZ_RBII01000001.1"/>
</dbReference>
<name>A0A420WIG8_9PROT</name>
<dbReference type="PANTHER" id="PTHR33910">
    <property type="entry name" value="PROTEIN TRANSLOCASE SUBUNIT SECE"/>
    <property type="match status" value="1"/>
</dbReference>
<dbReference type="Proteomes" id="UP000282211">
    <property type="component" value="Unassembled WGS sequence"/>
</dbReference>
<evidence type="ECO:0000313" key="10">
    <source>
        <dbReference type="EMBL" id="RKQ70705.1"/>
    </source>
</evidence>
<dbReference type="Pfam" id="PF00584">
    <property type="entry name" value="SecE"/>
    <property type="match status" value="1"/>
</dbReference>
<evidence type="ECO:0000256" key="6">
    <source>
        <dbReference type="ARBA" id="ARBA00022989"/>
    </source>
</evidence>
<gene>
    <name evidence="9" type="primary">secE</name>
    <name evidence="10" type="ORF">DES40_0003</name>
</gene>
<keyword evidence="11" id="KW-1185">Reference proteome</keyword>
<feature type="transmembrane region" description="Helical" evidence="9">
    <location>
        <begin position="51"/>
        <end position="71"/>
    </location>
</feature>
<evidence type="ECO:0000313" key="11">
    <source>
        <dbReference type="Proteomes" id="UP000282211"/>
    </source>
</evidence>
<comment type="subcellular location">
    <subcellularLocation>
        <location evidence="9">Cell membrane</location>
        <topology evidence="9">Single-pass membrane protein</topology>
    </subcellularLocation>
    <subcellularLocation>
        <location evidence="1">Membrane</location>
    </subcellularLocation>
</comment>
<proteinExistence type="inferred from homology"/>
<keyword evidence="4 9" id="KW-0812">Transmembrane</keyword>
<comment type="function">
    <text evidence="9">Essential subunit of the Sec protein translocation channel SecYEG. Clamps together the 2 halves of SecY. May contact the channel plug during translocation.</text>
</comment>
<comment type="caution">
    <text evidence="10">The sequence shown here is derived from an EMBL/GenBank/DDBJ whole genome shotgun (WGS) entry which is preliminary data.</text>
</comment>
<dbReference type="OrthoDB" id="9812738at2"/>
<keyword evidence="6 9" id="KW-1133">Transmembrane helix</keyword>
<keyword evidence="7 9" id="KW-0811">Translocation</keyword>
<dbReference type="InterPro" id="IPR038379">
    <property type="entry name" value="SecE_sf"/>
</dbReference>
<dbReference type="GO" id="GO:0006605">
    <property type="term" value="P:protein targeting"/>
    <property type="evidence" value="ECO:0007669"/>
    <property type="project" value="UniProtKB-UniRule"/>
</dbReference>
<dbReference type="GO" id="GO:0065002">
    <property type="term" value="P:intracellular protein transmembrane transport"/>
    <property type="evidence" value="ECO:0007669"/>
    <property type="project" value="UniProtKB-UniRule"/>
</dbReference>
<dbReference type="Gene3D" id="1.20.5.1030">
    <property type="entry name" value="Preprotein translocase secy subunit"/>
    <property type="match status" value="1"/>
</dbReference>
<evidence type="ECO:0000256" key="9">
    <source>
        <dbReference type="HAMAP-Rule" id="MF_00422"/>
    </source>
</evidence>
<keyword evidence="5 9" id="KW-0653">Protein transport</keyword>
<comment type="subunit">
    <text evidence="9">Component of the Sec protein translocase complex. Heterotrimer consisting of SecY, SecE and SecG subunits. The heterotrimers can form oligomers, although 1 heterotrimer is thought to be able to translocate proteins. Interacts with the ribosome. Interacts with SecDF, and other proteins may be involved. Interacts with SecA.</text>
</comment>
<reference evidence="10 11" key="1">
    <citation type="submission" date="2018-10" db="EMBL/GenBank/DDBJ databases">
        <title>Genomic Encyclopedia of Type Strains, Phase IV (KMG-IV): sequencing the most valuable type-strain genomes for metagenomic binning, comparative biology and taxonomic classification.</title>
        <authorList>
            <person name="Goeker M."/>
        </authorList>
    </citation>
    <scope>NUCLEOTIDE SEQUENCE [LARGE SCALE GENOMIC DNA]</scope>
    <source>
        <strain evidence="10 11">DSM 22008</strain>
    </source>
</reference>
<dbReference type="EMBL" id="RBII01000001">
    <property type="protein sequence ID" value="RKQ70705.1"/>
    <property type="molecule type" value="Genomic_DNA"/>
</dbReference>
<evidence type="ECO:0000256" key="3">
    <source>
        <dbReference type="ARBA" id="ARBA00022475"/>
    </source>
</evidence>
<evidence type="ECO:0000256" key="1">
    <source>
        <dbReference type="ARBA" id="ARBA00004370"/>
    </source>
</evidence>
<dbReference type="GO" id="GO:0008320">
    <property type="term" value="F:protein transmembrane transporter activity"/>
    <property type="evidence" value="ECO:0007669"/>
    <property type="project" value="UniProtKB-UniRule"/>
</dbReference>
<protein>
    <recommendedName>
        <fullName evidence="9">Protein translocase subunit SecE</fullName>
    </recommendedName>
</protein>
<evidence type="ECO:0000256" key="8">
    <source>
        <dbReference type="ARBA" id="ARBA00023136"/>
    </source>
</evidence>
<keyword evidence="8 9" id="KW-0472">Membrane</keyword>
<dbReference type="AlphaFoldDB" id="A0A420WIG8"/>
<evidence type="ECO:0000256" key="7">
    <source>
        <dbReference type="ARBA" id="ARBA00023010"/>
    </source>
</evidence>
<dbReference type="NCBIfam" id="TIGR00964">
    <property type="entry name" value="secE_bact"/>
    <property type="match status" value="1"/>
</dbReference>
<dbReference type="GO" id="GO:0009306">
    <property type="term" value="P:protein secretion"/>
    <property type="evidence" value="ECO:0007669"/>
    <property type="project" value="UniProtKB-UniRule"/>
</dbReference>